<dbReference type="RefSeq" id="WP_210231531.1">
    <property type="nucleotide sequence ID" value="NZ_CP076022.1"/>
</dbReference>
<dbReference type="KEGG" id="ajg:KKR91_01080"/>
<organism evidence="2 3">
    <name type="scientific">Arthrobacter jiangjiafuii</name>
    <dbReference type="NCBI Taxonomy" id="2817475"/>
    <lineage>
        <taxon>Bacteria</taxon>
        <taxon>Bacillati</taxon>
        <taxon>Actinomycetota</taxon>
        <taxon>Actinomycetes</taxon>
        <taxon>Micrococcales</taxon>
        <taxon>Micrococcaceae</taxon>
        <taxon>Arthrobacter</taxon>
    </lineage>
</organism>
<dbReference type="EMBL" id="CP076022">
    <property type="protein sequence ID" value="QWC10277.1"/>
    <property type="molecule type" value="Genomic_DNA"/>
</dbReference>
<dbReference type="Pfam" id="PF16945">
    <property type="entry name" value="Phage_r1t_holin"/>
    <property type="match status" value="1"/>
</dbReference>
<proteinExistence type="predicted"/>
<sequence length="86" mass="8639">MFTLAFWKATFERGIKTLAQSAAALLVGDGLGLLTVDWVTVGSVAGLAAVISVLTSIGTGAITDGSPSASTAETLSIPDGTGKRRT</sequence>
<dbReference type="AlphaFoldDB" id="A0A975R0J3"/>
<keyword evidence="3" id="KW-1185">Reference proteome</keyword>
<reference evidence="2 3" key="1">
    <citation type="submission" date="2021-05" db="EMBL/GenBank/DDBJ databases">
        <title>Novel species in genus Arthrobacter.</title>
        <authorList>
            <person name="Zhang G."/>
        </authorList>
    </citation>
    <scope>NUCLEOTIDE SEQUENCE [LARGE SCALE GENOMIC DNA]</scope>
    <source>
        <strain evidence="3">zg-ZUI227</strain>
    </source>
</reference>
<dbReference type="Proteomes" id="UP000676885">
    <property type="component" value="Chromosome"/>
</dbReference>
<evidence type="ECO:0000313" key="2">
    <source>
        <dbReference type="EMBL" id="QWC10277.1"/>
    </source>
</evidence>
<feature type="compositionally biased region" description="Polar residues" evidence="1">
    <location>
        <begin position="65"/>
        <end position="74"/>
    </location>
</feature>
<name>A0A975R0J3_9MICC</name>
<feature type="region of interest" description="Disordered" evidence="1">
    <location>
        <begin position="62"/>
        <end position="86"/>
    </location>
</feature>
<dbReference type="InterPro" id="IPR020109">
    <property type="entry name" value="Holin_r1t"/>
</dbReference>
<protein>
    <submittedName>
        <fullName evidence="2">Holin</fullName>
    </submittedName>
</protein>
<accession>A0A975R0J3</accession>
<evidence type="ECO:0000313" key="3">
    <source>
        <dbReference type="Proteomes" id="UP000676885"/>
    </source>
</evidence>
<gene>
    <name evidence="2" type="ORF">KKR91_01080</name>
</gene>
<evidence type="ECO:0000256" key="1">
    <source>
        <dbReference type="SAM" id="MobiDB-lite"/>
    </source>
</evidence>